<dbReference type="PANTHER" id="PTHR11839">
    <property type="entry name" value="UDP/ADP-SUGAR PYROPHOSPHATASE"/>
    <property type="match status" value="1"/>
</dbReference>
<dbReference type="PRINTS" id="PR00502">
    <property type="entry name" value="NUDIXFAMILY"/>
</dbReference>
<dbReference type="PROSITE" id="PS00893">
    <property type="entry name" value="NUDIX_BOX"/>
    <property type="match status" value="1"/>
</dbReference>
<evidence type="ECO:0000313" key="6">
    <source>
        <dbReference type="Proteomes" id="UP000294678"/>
    </source>
</evidence>
<dbReference type="InterPro" id="IPR020476">
    <property type="entry name" value="Nudix_hydrolase"/>
</dbReference>
<reference evidence="5 6" key="1">
    <citation type="submission" date="2019-03" db="EMBL/GenBank/DDBJ databases">
        <title>Genomic Encyclopedia of Type Strains, Phase IV (KMG-IV): sequencing the most valuable type-strain genomes for metagenomic binning, comparative biology and taxonomic classification.</title>
        <authorList>
            <person name="Goeker M."/>
        </authorList>
    </citation>
    <scope>NUCLEOTIDE SEQUENCE [LARGE SCALE GENOMIC DNA]</scope>
    <source>
        <strain evidence="5 6">DSM 100055</strain>
    </source>
</reference>
<protein>
    <submittedName>
        <fullName evidence="5">ADP-ribose pyrophosphatase</fullName>
    </submittedName>
</protein>
<comment type="similarity">
    <text evidence="3">Belongs to the Nudix hydrolase family.</text>
</comment>
<dbReference type="PROSITE" id="PS51462">
    <property type="entry name" value="NUDIX"/>
    <property type="match status" value="1"/>
</dbReference>
<comment type="caution">
    <text evidence="5">The sequence shown here is derived from an EMBL/GenBank/DDBJ whole genome shotgun (WGS) entry which is preliminary data.</text>
</comment>
<dbReference type="SUPFAM" id="SSF55811">
    <property type="entry name" value="Nudix"/>
    <property type="match status" value="1"/>
</dbReference>
<evidence type="ECO:0000256" key="2">
    <source>
        <dbReference type="ARBA" id="ARBA00022801"/>
    </source>
</evidence>
<name>A0AA46DZD1_9FUSO</name>
<dbReference type="Gene3D" id="3.90.79.10">
    <property type="entry name" value="Nucleoside Triphosphate Pyrophosphohydrolase"/>
    <property type="match status" value="1"/>
</dbReference>
<dbReference type="Pfam" id="PF00293">
    <property type="entry name" value="NUDIX"/>
    <property type="match status" value="1"/>
</dbReference>
<sequence length="173" mass="20125">MENKFPFKFLKFKLMNHPTTNHPLEYIEKHKAVCALLLNNNESKTLLVNQFRPGANNNIYEIPAGLIDPGEEADTAVYREILEETGYEKESLELLYKSNTPLLVSPGYTTESLYFYIFKLNKENITPKPLSLDESEDLITSWHKLDNDFFANKTDLKSYFAYLLYLSLKNKEL</sequence>
<proteinExistence type="inferred from homology"/>
<dbReference type="InterPro" id="IPR000086">
    <property type="entry name" value="NUDIX_hydrolase_dom"/>
</dbReference>
<organism evidence="5 6">
    <name type="scientific">Hypnocyclicus thermotrophus</name>
    <dbReference type="NCBI Taxonomy" id="1627895"/>
    <lineage>
        <taxon>Bacteria</taxon>
        <taxon>Fusobacteriati</taxon>
        <taxon>Fusobacteriota</taxon>
        <taxon>Fusobacteriia</taxon>
        <taxon>Fusobacteriales</taxon>
        <taxon>Fusobacteriaceae</taxon>
        <taxon>Hypnocyclicus</taxon>
    </lineage>
</organism>
<feature type="domain" description="Nudix hydrolase" evidence="4">
    <location>
        <begin position="28"/>
        <end position="170"/>
    </location>
</feature>
<comment type="cofactor">
    <cofactor evidence="1">
        <name>Mg(2+)</name>
        <dbReference type="ChEBI" id="CHEBI:18420"/>
    </cofactor>
</comment>
<evidence type="ECO:0000256" key="1">
    <source>
        <dbReference type="ARBA" id="ARBA00001946"/>
    </source>
</evidence>
<dbReference type="InterPro" id="IPR020084">
    <property type="entry name" value="NUDIX_hydrolase_CS"/>
</dbReference>
<dbReference type="Proteomes" id="UP000294678">
    <property type="component" value="Unassembled WGS sequence"/>
</dbReference>
<keyword evidence="6" id="KW-1185">Reference proteome</keyword>
<evidence type="ECO:0000313" key="5">
    <source>
        <dbReference type="EMBL" id="TDT71377.1"/>
    </source>
</evidence>
<dbReference type="GO" id="GO:0016462">
    <property type="term" value="F:pyrophosphatase activity"/>
    <property type="evidence" value="ECO:0007669"/>
    <property type="project" value="UniProtKB-ARBA"/>
</dbReference>
<evidence type="ECO:0000256" key="3">
    <source>
        <dbReference type="RuleBase" id="RU003476"/>
    </source>
</evidence>
<accession>A0AA46DZD1</accession>
<dbReference type="EMBL" id="SOBG01000003">
    <property type="protein sequence ID" value="TDT71377.1"/>
    <property type="molecule type" value="Genomic_DNA"/>
</dbReference>
<dbReference type="PANTHER" id="PTHR11839:SF18">
    <property type="entry name" value="NUDIX HYDROLASE DOMAIN-CONTAINING PROTEIN"/>
    <property type="match status" value="1"/>
</dbReference>
<dbReference type="CDD" id="cd03424">
    <property type="entry name" value="NUDIX_ADPRase_Nudt5_UGPPase_Nudt14"/>
    <property type="match status" value="1"/>
</dbReference>
<dbReference type="AlphaFoldDB" id="A0AA46DZD1"/>
<dbReference type="RefSeq" id="WP_134112646.1">
    <property type="nucleotide sequence ID" value="NZ_SOBG01000003.1"/>
</dbReference>
<evidence type="ECO:0000259" key="4">
    <source>
        <dbReference type="PROSITE" id="PS51462"/>
    </source>
</evidence>
<dbReference type="GO" id="GO:0005829">
    <property type="term" value="C:cytosol"/>
    <property type="evidence" value="ECO:0007669"/>
    <property type="project" value="TreeGrafter"/>
</dbReference>
<dbReference type="GO" id="GO:0019693">
    <property type="term" value="P:ribose phosphate metabolic process"/>
    <property type="evidence" value="ECO:0007669"/>
    <property type="project" value="TreeGrafter"/>
</dbReference>
<gene>
    <name evidence="5" type="ORF">EV215_0750</name>
</gene>
<dbReference type="GO" id="GO:0006753">
    <property type="term" value="P:nucleoside phosphate metabolic process"/>
    <property type="evidence" value="ECO:0007669"/>
    <property type="project" value="TreeGrafter"/>
</dbReference>
<keyword evidence="2 3" id="KW-0378">Hydrolase</keyword>
<dbReference type="InterPro" id="IPR015797">
    <property type="entry name" value="NUDIX_hydrolase-like_dom_sf"/>
</dbReference>